<accession>A0AA88DJG1</accession>
<feature type="compositionally biased region" description="Basic and acidic residues" evidence="1">
    <location>
        <begin position="1"/>
        <end position="19"/>
    </location>
</feature>
<name>A0AA88DJG1_FICCA</name>
<dbReference type="AlphaFoldDB" id="A0AA88DJG1"/>
<protein>
    <submittedName>
        <fullName evidence="2">Uncharacterized protein</fullName>
    </submittedName>
</protein>
<proteinExistence type="predicted"/>
<organism evidence="2 3">
    <name type="scientific">Ficus carica</name>
    <name type="common">Common fig</name>
    <dbReference type="NCBI Taxonomy" id="3494"/>
    <lineage>
        <taxon>Eukaryota</taxon>
        <taxon>Viridiplantae</taxon>
        <taxon>Streptophyta</taxon>
        <taxon>Embryophyta</taxon>
        <taxon>Tracheophyta</taxon>
        <taxon>Spermatophyta</taxon>
        <taxon>Magnoliopsida</taxon>
        <taxon>eudicotyledons</taxon>
        <taxon>Gunneridae</taxon>
        <taxon>Pentapetalae</taxon>
        <taxon>rosids</taxon>
        <taxon>fabids</taxon>
        <taxon>Rosales</taxon>
        <taxon>Moraceae</taxon>
        <taxon>Ficeae</taxon>
        <taxon>Ficus</taxon>
    </lineage>
</organism>
<dbReference type="Proteomes" id="UP001187192">
    <property type="component" value="Unassembled WGS sequence"/>
</dbReference>
<feature type="region of interest" description="Disordered" evidence="1">
    <location>
        <begin position="1"/>
        <end position="33"/>
    </location>
</feature>
<evidence type="ECO:0000313" key="3">
    <source>
        <dbReference type="Proteomes" id="UP001187192"/>
    </source>
</evidence>
<evidence type="ECO:0000313" key="2">
    <source>
        <dbReference type="EMBL" id="GMN50484.1"/>
    </source>
</evidence>
<keyword evidence="3" id="KW-1185">Reference proteome</keyword>
<reference evidence="2" key="1">
    <citation type="submission" date="2023-07" db="EMBL/GenBank/DDBJ databases">
        <title>draft genome sequence of fig (Ficus carica).</title>
        <authorList>
            <person name="Takahashi T."/>
            <person name="Nishimura K."/>
        </authorList>
    </citation>
    <scope>NUCLEOTIDE SEQUENCE</scope>
</reference>
<comment type="caution">
    <text evidence="2">The sequence shown here is derived from an EMBL/GenBank/DDBJ whole genome shotgun (WGS) entry which is preliminary data.</text>
</comment>
<evidence type="ECO:0000256" key="1">
    <source>
        <dbReference type="SAM" id="MobiDB-lite"/>
    </source>
</evidence>
<sequence>MKKREKEIDNAKDPMECDKISGVGVGTGPGARIEEPGEIATLELESEMTAKSQRWSWKSTM</sequence>
<gene>
    <name evidence="2" type="ORF">TIFTF001_019632</name>
</gene>
<dbReference type="EMBL" id="BTGU01000034">
    <property type="protein sequence ID" value="GMN50484.1"/>
    <property type="molecule type" value="Genomic_DNA"/>
</dbReference>